<dbReference type="SMART" id="SM00422">
    <property type="entry name" value="HTH_MERR"/>
    <property type="match status" value="1"/>
</dbReference>
<gene>
    <name evidence="4" type="ORF">GYN08_15660</name>
</gene>
<reference evidence="4 5" key="1">
    <citation type="submission" date="2020-01" db="EMBL/GenBank/DDBJ databases">
        <title>Polyphasic characterisation and genomic insights into a novel alkali tolerant bacterium VR-M41.</title>
        <authorList>
            <person name="Vemuluri V.R."/>
        </authorList>
    </citation>
    <scope>NUCLEOTIDE SEQUENCE [LARGE SCALE GENOMIC DNA]</scope>
    <source>
        <strain evidence="4 5">VR-M41</strain>
    </source>
</reference>
<accession>A0ABX0F722</accession>
<dbReference type="PANTHER" id="PTHR30204">
    <property type="entry name" value="REDOX-CYCLING DRUG-SENSING TRANSCRIPTIONAL ACTIVATOR SOXR"/>
    <property type="match status" value="1"/>
</dbReference>
<sequence>MSGYKIDDVARETGLTKRAIRYYEEIGLIPPPERSGGGTRQYTRAHIEQLQRVISARDVLGFSLQEIQEYMAYAQELTGHRELYPQLREPERQLEKLREMDGTLDAQLRKLDEKASKILAMKEELERFRKRVTAGIARLEAEDRQSEYDNMEGTENEK</sequence>
<dbReference type="Gene3D" id="1.10.1660.10">
    <property type="match status" value="1"/>
</dbReference>
<dbReference type="Pfam" id="PF13411">
    <property type="entry name" value="MerR_1"/>
    <property type="match status" value="1"/>
</dbReference>
<dbReference type="SUPFAM" id="SSF46955">
    <property type="entry name" value="Putative DNA-binding domain"/>
    <property type="match status" value="1"/>
</dbReference>
<dbReference type="RefSeq" id="WP_166275916.1">
    <property type="nucleotide sequence ID" value="NZ_JAAFGS010000005.1"/>
</dbReference>
<evidence type="ECO:0000313" key="4">
    <source>
        <dbReference type="EMBL" id="NGZ76761.1"/>
    </source>
</evidence>
<organism evidence="4 5">
    <name type="scientific">Saccharibacillus alkalitolerans</name>
    <dbReference type="NCBI Taxonomy" id="2705290"/>
    <lineage>
        <taxon>Bacteria</taxon>
        <taxon>Bacillati</taxon>
        <taxon>Bacillota</taxon>
        <taxon>Bacilli</taxon>
        <taxon>Bacillales</taxon>
        <taxon>Paenibacillaceae</taxon>
        <taxon>Saccharibacillus</taxon>
    </lineage>
</organism>
<evidence type="ECO:0000313" key="5">
    <source>
        <dbReference type="Proteomes" id="UP000800303"/>
    </source>
</evidence>
<dbReference type="PROSITE" id="PS50937">
    <property type="entry name" value="HTH_MERR_2"/>
    <property type="match status" value="1"/>
</dbReference>
<dbReference type="InterPro" id="IPR009061">
    <property type="entry name" value="DNA-bd_dom_put_sf"/>
</dbReference>
<dbReference type="InterPro" id="IPR000551">
    <property type="entry name" value="MerR-type_HTH_dom"/>
</dbReference>
<comment type="caution">
    <text evidence="4">The sequence shown here is derived from an EMBL/GenBank/DDBJ whole genome shotgun (WGS) entry which is preliminary data.</text>
</comment>
<name>A0ABX0F722_9BACL</name>
<keyword evidence="1" id="KW-0238">DNA-binding</keyword>
<protein>
    <submittedName>
        <fullName evidence="4">MerR family transcriptional regulator</fullName>
    </submittedName>
</protein>
<keyword evidence="5" id="KW-1185">Reference proteome</keyword>
<dbReference type="EMBL" id="JAAFGS010000005">
    <property type="protein sequence ID" value="NGZ76761.1"/>
    <property type="molecule type" value="Genomic_DNA"/>
</dbReference>
<evidence type="ECO:0000259" key="3">
    <source>
        <dbReference type="PROSITE" id="PS50937"/>
    </source>
</evidence>
<evidence type="ECO:0000256" key="1">
    <source>
        <dbReference type="ARBA" id="ARBA00023125"/>
    </source>
</evidence>
<feature type="compositionally biased region" description="Acidic residues" evidence="2">
    <location>
        <begin position="149"/>
        <end position="158"/>
    </location>
</feature>
<dbReference type="PANTHER" id="PTHR30204:SF58">
    <property type="entry name" value="HTH-TYPE TRANSCRIPTIONAL REGULATOR YFMP"/>
    <property type="match status" value="1"/>
</dbReference>
<dbReference type="InterPro" id="IPR047057">
    <property type="entry name" value="MerR_fam"/>
</dbReference>
<feature type="domain" description="HTH merR-type" evidence="3">
    <location>
        <begin position="3"/>
        <end position="73"/>
    </location>
</feature>
<dbReference type="Proteomes" id="UP000800303">
    <property type="component" value="Unassembled WGS sequence"/>
</dbReference>
<feature type="region of interest" description="Disordered" evidence="2">
    <location>
        <begin position="139"/>
        <end position="158"/>
    </location>
</feature>
<proteinExistence type="predicted"/>
<evidence type="ECO:0000256" key="2">
    <source>
        <dbReference type="SAM" id="MobiDB-lite"/>
    </source>
</evidence>
<dbReference type="CDD" id="cd00592">
    <property type="entry name" value="HTH_MerR-like"/>
    <property type="match status" value="1"/>
</dbReference>